<dbReference type="AlphaFoldDB" id="A0A7I9W809"/>
<name>A0A7I9W809_MYCAG</name>
<dbReference type="GO" id="GO:0031419">
    <property type="term" value="F:cobalamin binding"/>
    <property type="evidence" value="ECO:0007669"/>
    <property type="project" value="UniProtKB-KW"/>
</dbReference>
<comment type="caution">
    <text evidence="5">The sequence shown here is derived from an EMBL/GenBank/DDBJ whole genome shotgun (WGS) entry which is preliminary data.</text>
</comment>
<keyword evidence="3" id="KW-0413">Isomerase</keyword>
<comment type="subunit">
    <text evidence="2">Heterodimer of an alpha and a beta chain.</text>
</comment>
<protein>
    <submittedName>
        <fullName evidence="5">Methylmalonyl-CoA mutase</fullName>
    </submittedName>
</protein>
<dbReference type="Pfam" id="PF01642">
    <property type="entry name" value="MM_CoA_mutase"/>
    <property type="match status" value="1"/>
</dbReference>
<reference evidence="5 6" key="1">
    <citation type="journal article" date="2019" name="Emerg. Microbes Infect.">
        <title>Comprehensive subspecies identification of 175 nontuberculous mycobacteria species based on 7547 genomic profiles.</title>
        <authorList>
            <person name="Matsumoto Y."/>
            <person name="Kinjo T."/>
            <person name="Motooka D."/>
            <person name="Nabeya D."/>
            <person name="Jung N."/>
            <person name="Uechi K."/>
            <person name="Horii T."/>
            <person name="Iida T."/>
            <person name="Fujita J."/>
            <person name="Nakamura S."/>
        </authorList>
    </citation>
    <scope>NUCLEOTIDE SEQUENCE [LARGE SCALE GENOMIC DNA]</scope>
    <source>
        <strain evidence="5 6">JCM 6377</strain>
    </source>
</reference>
<evidence type="ECO:0000259" key="4">
    <source>
        <dbReference type="Pfam" id="PF01642"/>
    </source>
</evidence>
<dbReference type="NCBIfam" id="TIGR00641">
    <property type="entry name" value="acid_CoA_mut_N"/>
    <property type="match status" value="1"/>
</dbReference>
<dbReference type="SUPFAM" id="SSF51703">
    <property type="entry name" value="Cobalamin (vitamin B12)-dependent enzymes"/>
    <property type="match status" value="1"/>
</dbReference>
<accession>A0A7I9W809</accession>
<dbReference type="Gene3D" id="3.20.20.240">
    <property type="entry name" value="Methylmalonyl-CoA mutase"/>
    <property type="match status" value="1"/>
</dbReference>
<dbReference type="PANTHER" id="PTHR48101">
    <property type="entry name" value="METHYLMALONYL-COA MUTASE, MITOCHONDRIAL-RELATED"/>
    <property type="match status" value="1"/>
</dbReference>
<dbReference type="InterPro" id="IPR006099">
    <property type="entry name" value="MeMalonylCoA_mutase_a/b_cat"/>
</dbReference>
<comment type="function">
    <text evidence="1">Catalyzes the isomerization of succinyl-CoA to methylmalonyl-CoA during synthesis of propionate from tricarboxylic acid-cycle intermediates.</text>
</comment>
<dbReference type="PANTHER" id="PTHR48101:SF1">
    <property type="entry name" value="METHYLMALONYL-COA MUTASE, LARGE SUBUNIT"/>
    <property type="match status" value="1"/>
</dbReference>
<dbReference type="InterPro" id="IPR006098">
    <property type="entry name" value="MMCoA_mutase_a_cat"/>
</dbReference>
<gene>
    <name evidence="5" type="ORF">MAGR_49590</name>
</gene>
<dbReference type="Proteomes" id="UP000465302">
    <property type="component" value="Unassembled WGS sequence"/>
</dbReference>
<dbReference type="RefSeq" id="WP_163701069.1">
    <property type="nucleotide sequence ID" value="NZ_BLKS01000001.1"/>
</dbReference>
<proteinExistence type="predicted"/>
<dbReference type="EMBL" id="BLKS01000001">
    <property type="protein sequence ID" value="GFG53518.1"/>
    <property type="molecule type" value="Genomic_DNA"/>
</dbReference>
<evidence type="ECO:0000256" key="3">
    <source>
        <dbReference type="ARBA" id="ARBA00023235"/>
    </source>
</evidence>
<dbReference type="GO" id="GO:0004494">
    <property type="term" value="F:methylmalonyl-CoA mutase activity"/>
    <property type="evidence" value="ECO:0007669"/>
    <property type="project" value="UniProtKB-EC"/>
</dbReference>
<dbReference type="InterPro" id="IPR016176">
    <property type="entry name" value="Cbl-dep_enz_cat"/>
</dbReference>
<evidence type="ECO:0000256" key="1">
    <source>
        <dbReference type="ARBA" id="ARBA00003359"/>
    </source>
</evidence>
<dbReference type="CDD" id="cd03680">
    <property type="entry name" value="MM_CoA_mutase_ICM_like"/>
    <property type="match status" value="1"/>
</dbReference>
<evidence type="ECO:0000256" key="2">
    <source>
        <dbReference type="ARBA" id="ARBA00011870"/>
    </source>
</evidence>
<organism evidence="5 6">
    <name type="scientific">Mycolicibacterium agri</name>
    <name type="common">Mycobacterium agri</name>
    <dbReference type="NCBI Taxonomy" id="36811"/>
    <lineage>
        <taxon>Bacteria</taxon>
        <taxon>Bacillati</taxon>
        <taxon>Actinomycetota</taxon>
        <taxon>Actinomycetes</taxon>
        <taxon>Mycobacteriales</taxon>
        <taxon>Mycobacteriaceae</taxon>
        <taxon>Mycolicibacterium</taxon>
    </lineage>
</organism>
<evidence type="ECO:0000313" key="6">
    <source>
        <dbReference type="Proteomes" id="UP000465302"/>
    </source>
</evidence>
<feature type="domain" description="Methylmalonyl-CoA mutase alpha/beta chain catalytic" evidence="4">
    <location>
        <begin position="51"/>
        <end position="563"/>
    </location>
</feature>
<evidence type="ECO:0000313" key="5">
    <source>
        <dbReference type="EMBL" id="GFG53518.1"/>
    </source>
</evidence>
<sequence>MTDDMSTPEELRLASEALRKRAQADLEAWESNELAEFIKRAPESRETYLTGAGLPVKRVYGPQDLPESFEEIGFPGQYPFTRGPYPTMYRGRKWTMRQIAGFGQAEETNKRFQYLIAQGQTGLSVDFDMPTLMGLDSDDEMSLGEVGREGVAIDVLPDMAALFDGIDLENISVSMTINPSAWILLAMYIAVAEDRGMDLNKLSGTIQNDILKEYVAQKEWIFPVRPSMRIVRDCIAYCAENMARYNPVNISGYHISEAGANAVQEVAFTMAITKAYVEDVVNAGIDVDTFAPRLSFFFVSQADLFEEVAKFRAVRRYYAKMMKEHFGAKKANSMRLRFHAQTAAATLTKPQPMVNIVRTTLQALSAVLGGAQSIHTNGLDEAYTIPSELAMKLALRTQQIIADETNVPNVIDPLGGSYYVEALTDEIEKGIGEYMDKVEAMGGVVPAIEQGFFQKEISDSAYDYAKRKASGDRPVIGVNKYVDAEEDQKIEVHKLDPESEARQIRRLKQVRADRDPQRAKAAMDNLLAVARDDSANLMPATIEAVRAHLSMGEITGALREVFGSYQETPVF</sequence>